<sequence>MHMLRHTHATMLLQAGVAMKEVQ</sequence>
<reference evidence="2 3" key="1">
    <citation type="journal article" date="2018" name="Nat. Biotechnol.">
        <title>A standardized bacterial taxonomy based on genome phylogeny substantially revises the tree of life.</title>
        <authorList>
            <person name="Parks D.H."/>
            <person name="Chuvochina M."/>
            <person name="Waite D.W."/>
            <person name="Rinke C."/>
            <person name="Skarshewski A."/>
            <person name="Chaumeil P.A."/>
            <person name="Hugenholtz P."/>
        </authorList>
    </citation>
    <scope>NUCLEOTIDE SEQUENCE [LARGE SCALE GENOMIC DNA]</scope>
    <source>
        <strain evidence="2">UBA11728</strain>
    </source>
</reference>
<dbReference type="InterPro" id="IPR013762">
    <property type="entry name" value="Integrase-like_cat_sf"/>
</dbReference>
<name>A0A3D2X5U3_9FIRM</name>
<organism evidence="2 3">
    <name type="scientific">Lachnoclostridium phytofermentans</name>
    <dbReference type="NCBI Taxonomy" id="66219"/>
    <lineage>
        <taxon>Bacteria</taxon>
        <taxon>Bacillati</taxon>
        <taxon>Bacillota</taxon>
        <taxon>Clostridia</taxon>
        <taxon>Lachnospirales</taxon>
        <taxon>Lachnospiraceae</taxon>
    </lineage>
</organism>
<accession>A0A3D2X5U3</accession>
<dbReference type="GO" id="GO:0003677">
    <property type="term" value="F:DNA binding"/>
    <property type="evidence" value="ECO:0007669"/>
    <property type="project" value="InterPro"/>
</dbReference>
<dbReference type="SUPFAM" id="SSF56349">
    <property type="entry name" value="DNA breaking-rejoining enzymes"/>
    <property type="match status" value="1"/>
</dbReference>
<dbReference type="InterPro" id="IPR011010">
    <property type="entry name" value="DNA_brk_join_enz"/>
</dbReference>
<evidence type="ECO:0000256" key="1">
    <source>
        <dbReference type="ARBA" id="ARBA00023172"/>
    </source>
</evidence>
<dbReference type="GO" id="GO:0006310">
    <property type="term" value="P:DNA recombination"/>
    <property type="evidence" value="ECO:0007669"/>
    <property type="project" value="UniProtKB-KW"/>
</dbReference>
<keyword evidence="1" id="KW-0233">DNA recombination</keyword>
<proteinExistence type="predicted"/>
<protein>
    <submittedName>
        <fullName evidence="2">Uncharacterized protein</fullName>
    </submittedName>
</protein>
<comment type="caution">
    <text evidence="2">The sequence shown here is derived from an EMBL/GenBank/DDBJ whole genome shotgun (WGS) entry which is preliminary data.</text>
</comment>
<evidence type="ECO:0000313" key="3">
    <source>
        <dbReference type="Proteomes" id="UP000262969"/>
    </source>
</evidence>
<dbReference type="Gene3D" id="1.10.443.10">
    <property type="entry name" value="Intergrase catalytic core"/>
    <property type="match status" value="1"/>
</dbReference>
<dbReference type="AlphaFoldDB" id="A0A3D2X5U3"/>
<gene>
    <name evidence="2" type="ORF">DHW61_08860</name>
</gene>
<evidence type="ECO:0000313" key="2">
    <source>
        <dbReference type="EMBL" id="HCL02510.1"/>
    </source>
</evidence>
<dbReference type="EMBL" id="DPVV01000292">
    <property type="protein sequence ID" value="HCL02510.1"/>
    <property type="molecule type" value="Genomic_DNA"/>
</dbReference>
<dbReference type="GO" id="GO:0015074">
    <property type="term" value="P:DNA integration"/>
    <property type="evidence" value="ECO:0007669"/>
    <property type="project" value="InterPro"/>
</dbReference>
<dbReference type="Proteomes" id="UP000262969">
    <property type="component" value="Unassembled WGS sequence"/>
</dbReference>